<evidence type="ECO:0000256" key="2">
    <source>
        <dbReference type="ARBA" id="ARBA00022741"/>
    </source>
</evidence>
<dbReference type="Pfam" id="PF00005">
    <property type="entry name" value="ABC_tran"/>
    <property type="match status" value="1"/>
</dbReference>
<reference evidence="5" key="1">
    <citation type="submission" date="2018-01" db="EMBL/GenBank/DDBJ databases">
        <authorList>
            <person name="Gaut B.S."/>
            <person name="Morton B.R."/>
            <person name="Clegg M.T."/>
            <person name="Duvall M.R."/>
        </authorList>
    </citation>
    <scope>NUCLEOTIDE SEQUENCE</scope>
    <source>
        <strain evidence="5">Lactococcus lactis</strain>
    </source>
</reference>
<evidence type="ECO:0000259" key="4">
    <source>
        <dbReference type="Pfam" id="PF00005"/>
    </source>
</evidence>
<keyword evidence="3 5" id="KW-0067">ATP-binding</keyword>
<evidence type="ECO:0000313" key="6">
    <source>
        <dbReference type="EMBL" id="SPS11943.1"/>
    </source>
</evidence>
<keyword evidence="2" id="KW-0547">Nucleotide-binding</keyword>
<dbReference type="Proteomes" id="UP000279235">
    <property type="component" value="Unassembled WGS sequence"/>
</dbReference>
<evidence type="ECO:0000313" key="7">
    <source>
        <dbReference type="Proteomes" id="UP000279235"/>
    </source>
</evidence>
<accession>A0A2X0PK94</accession>
<evidence type="ECO:0000256" key="1">
    <source>
        <dbReference type="ARBA" id="ARBA00022448"/>
    </source>
</evidence>
<evidence type="ECO:0000256" key="3">
    <source>
        <dbReference type="ARBA" id="ARBA00022840"/>
    </source>
</evidence>
<sequence>MTFKIYLLISKHKIFLRIQRFLSQRVKSRLLWHQTVEGRQTLLKLILGSLHASQGLINNSAKNNDTYVLFDNLELYKNLTGMDNILFFTNFRYSKLTIKKRAQRYLSEERLSKRVSTYSLGEGKRLSLIIWNLLEPSLTMMDEVTNGLDYESLNILKEDLIRSKNEKIILLTGHQFEFYEEIIDDLYVIKNKKILKVDKGGLKKIYESNFN</sequence>
<protein>
    <submittedName>
        <fullName evidence="5">ABC transporter ATP-binding protein NatA</fullName>
        <ecNumber evidence="5">3.6.1.15</ecNumber>
    </submittedName>
</protein>
<dbReference type="GO" id="GO:0005524">
    <property type="term" value="F:ATP binding"/>
    <property type="evidence" value="ECO:0007669"/>
    <property type="project" value="UniProtKB-KW"/>
</dbReference>
<dbReference type="EMBL" id="OGTW02000083">
    <property type="protein sequence ID" value="SPS11943.1"/>
    <property type="molecule type" value="Genomic_DNA"/>
</dbReference>
<gene>
    <name evidence="5" type="primary">natA_1</name>
    <name evidence="5" type="ORF">AMHIJAGA_01892</name>
</gene>
<name>A0A2X0PK94_9LACT</name>
<proteinExistence type="predicted"/>
<reference evidence="6" key="2">
    <citation type="submission" date="2018-05" db="EMBL/GenBank/DDBJ databases">
        <authorList>
            <person name="Lanie J.A."/>
            <person name="Ng W.-L."/>
            <person name="Kazmierczak K.M."/>
            <person name="Andrzejewski T.M."/>
            <person name="Davidsen T.M."/>
            <person name="Wayne K.J."/>
            <person name="Tettelin H."/>
            <person name="Glass J.I."/>
            <person name="Rusch D."/>
            <person name="Podicherti R."/>
            <person name="Tsui H.-C.T."/>
            <person name="Winkler M.E."/>
        </authorList>
    </citation>
    <scope>NUCLEOTIDE SEQUENCE</scope>
    <source>
        <strain evidence="6">Lactococcus lactis</strain>
    </source>
</reference>
<feature type="domain" description="ABC transporter" evidence="4">
    <location>
        <begin position="38"/>
        <end position="146"/>
    </location>
</feature>
<dbReference type="InterPro" id="IPR051782">
    <property type="entry name" value="ABC_Transporter_VariousFunc"/>
</dbReference>
<dbReference type="EMBL" id="OGTW01000083">
    <property type="protein sequence ID" value="SPB27362.1"/>
    <property type="molecule type" value="Genomic_DNA"/>
</dbReference>
<evidence type="ECO:0000313" key="5">
    <source>
        <dbReference type="EMBL" id="SPB27362.1"/>
    </source>
</evidence>
<dbReference type="EC" id="3.6.1.15" evidence="5"/>
<dbReference type="SUPFAM" id="SSF52540">
    <property type="entry name" value="P-loop containing nucleoside triphosphate hydrolases"/>
    <property type="match status" value="1"/>
</dbReference>
<dbReference type="PANTHER" id="PTHR42939:SF1">
    <property type="entry name" value="ABC TRANSPORTER ATP-BINDING PROTEIN ALBC-RELATED"/>
    <property type="match status" value="1"/>
</dbReference>
<dbReference type="PANTHER" id="PTHR42939">
    <property type="entry name" value="ABC TRANSPORTER ATP-BINDING PROTEIN ALBC-RELATED"/>
    <property type="match status" value="1"/>
</dbReference>
<reference evidence="7" key="3">
    <citation type="submission" date="2018-05" db="EMBL/GenBank/DDBJ databases">
        <authorList>
            <person name="Duru I."/>
        </authorList>
    </citation>
    <scope>NUCLEOTIDE SEQUENCE [LARGE SCALE GENOMIC DNA]</scope>
</reference>
<dbReference type="Gene3D" id="3.40.50.300">
    <property type="entry name" value="P-loop containing nucleotide triphosphate hydrolases"/>
    <property type="match status" value="1"/>
</dbReference>
<dbReference type="AlphaFoldDB" id="A0A2X0PK94"/>
<keyword evidence="5" id="KW-0378">Hydrolase</keyword>
<keyword evidence="1" id="KW-0813">Transport</keyword>
<dbReference type="GO" id="GO:0016887">
    <property type="term" value="F:ATP hydrolysis activity"/>
    <property type="evidence" value="ECO:0007669"/>
    <property type="project" value="InterPro"/>
</dbReference>
<dbReference type="InterPro" id="IPR003439">
    <property type="entry name" value="ABC_transporter-like_ATP-bd"/>
</dbReference>
<dbReference type="InterPro" id="IPR027417">
    <property type="entry name" value="P-loop_NTPase"/>
</dbReference>
<organism evidence="5">
    <name type="scientific">Lactococcus lactis</name>
    <dbReference type="NCBI Taxonomy" id="1358"/>
    <lineage>
        <taxon>Bacteria</taxon>
        <taxon>Bacillati</taxon>
        <taxon>Bacillota</taxon>
        <taxon>Bacilli</taxon>
        <taxon>Lactobacillales</taxon>
        <taxon>Streptococcaceae</taxon>
        <taxon>Lactococcus</taxon>
    </lineage>
</organism>